<evidence type="ECO:0000256" key="2">
    <source>
        <dbReference type="ARBA" id="ARBA00022737"/>
    </source>
</evidence>
<comment type="caution">
    <text evidence="3">The sequence shown here is derived from an EMBL/GenBank/DDBJ whole genome shotgun (WGS) entry which is preliminary data.</text>
</comment>
<dbReference type="EMBL" id="MPUH01000399">
    <property type="protein sequence ID" value="OMJ80995.1"/>
    <property type="molecule type" value="Genomic_DNA"/>
</dbReference>
<dbReference type="OrthoDB" id="45365at2759"/>
<evidence type="ECO:0000313" key="4">
    <source>
        <dbReference type="Proteomes" id="UP000187209"/>
    </source>
</evidence>
<dbReference type="PANTHER" id="PTHR24412">
    <property type="entry name" value="KELCH PROTEIN"/>
    <property type="match status" value="1"/>
</dbReference>
<evidence type="ECO:0000313" key="3">
    <source>
        <dbReference type="EMBL" id="OMJ80995.1"/>
    </source>
</evidence>
<sequence length="457" mass="52579">METPCCNQGCVRRAEFFCRQCESCTFFCSIHGYEHRKETQHDPEMYIIEIGSNEKKMIISQIMKALNNLALLSNDIQWTFSKIVQSINIEFQKINSFISNIKANLLSMISNISNFSSSHILKSEYEFLSSFSLSNYNFQYEIPANLPFTLTDPLKPYSENYLKISQKLYETLYSSDLLSSNLSIIENYKSSYKLIKKQYFLQEISINPSKESDDIGLFFPNDSSIVYLDTNSWKKTGLVLNEKVIPNRGSAASKRASNYWFYSYCTECYFLELNTKVWTKFTPARQRYTERGSVCTNSGIYLFGGVGGEYGEMAVVENEKYNLQKNTWNPIAFLPRVFEATMAGVVDGSIYVLGFKSKELLRYDEGNNSFSVVSCIASQNCCKVICGRWVLVKGSQELYEINEGIVTKKNINTPWKGDVLAIGCCFERGNFYYFIQWNGELMRFDTISLSIERINYT</sequence>
<proteinExistence type="predicted"/>
<reference evidence="3 4" key="1">
    <citation type="submission" date="2016-11" db="EMBL/GenBank/DDBJ databases">
        <title>The macronuclear genome of Stentor coeruleus: a giant cell with tiny introns.</title>
        <authorList>
            <person name="Slabodnick M."/>
            <person name="Ruby J.G."/>
            <person name="Reiff S.B."/>
            <person name="Swart E.C."/>
            <person name="Gosai S."/>
            <person name="Prabakaran S."/>
            <person name="Witkowska E."/>
            <person name="Larue G.E."/>
            <person name="Fisher S."/>
            <person name="Freeman R.M."/>
            <person name="Gunawardena J."/>
            <person name="Chu W."/>
            <person name="Stover N.A."/>
            <person name="Gregory B.D."/>
            <person name="Nowacki M."/>
            <person name="Derisi J."/>
            <person name="Roy S.W."/>
            <person name="Marshall W.F."/>
            <person name="Sood P."/>
        </authorList>
    </citation>
    <scope>NUCLEOTIDE SEQUENCE [LARGE SCALE GENOMIC DNA]</scope>
    <source>
        <strain evidence="3">WM001</strain>
    </source>
</reference>
<name>A0A1R2BWM6_9CILI</name>
<dbReference type="AlphaFoldDB" id="A0A1R2BWM6"/>
<organism evidence="3 4">
    <name type="scientific">Stentor coeruleus</name>
    <dbReference type="NCBI Taxonomy" id="5963"/>
    <lineage>
        <taxon>Eukaryota</taxon>
        <taxon>Sar</taxon>
        <taxon>Alveolata</taxon>
        <taxon>Ciliophora</taxon>
        <taxon>Postciliodesmatophora</taxon>
        <taxon>Heterotrichea</taxon>
        <taxon>Heterotrichida</taxon>
        <taxon>Stentoridae</taxon>
        <taxon>Stentor</taxon>
    </lineage>
</organism>
<accession>A0A1R2BWM6</accession>
<dbReference type="Gene3D" id="2.120.10.80">
    <property type="entry name" value="Kelch-type beta propeller"/>
    <property type="match status" value="1"/>
</dbReference>
<dbReference type="PANTHER" id="PTHR24412:SF488">
    <property type="entry name" value="KELCH-LIKE PROTEIN 24"/>
    <property type="match status" value="1"/>
</dbReference>
<keyword evidence="2" id="KW-0677">Repeat</keyword>
<protein>
    <submittedName>
        <fullName evidence="3">Uncharacterized protein</fullName>
    </submittedName>
</protein>
<keyword evidence="1" id="KW-0880">Kelch repeat</keyword>
<gene>
    <name evidence="3" type="ORF">SteCoe_18653</name>
</gene>
<dbReference type="SUPFAM" id="SSF117281">
    <property type="entry name" value="Kelch motif"/>
    <property type="match status" value="1"/>
</dbReference>
<dbReference type="InterPro" id="IPR015915">
    <property type="entry name" value="Kelch-typ_b-propeller"/>
</dbReference>
<keyword evidence="4" id="KW-1185">Reference proteome</keyword>
<dbReference type="Proteomes" id="UP000187209">
    <property type="component" value="Unassembled WGS sequence"/>
</dbReference>
<evidence type="ECO:0000256" key="1">
    <source>
        <dbReference type="ARBA" id="ARBA00022441"/>
    </source>
</evidence>